<feature type="compositionally biased region" description="Low complexity" evidence="7">
    <location>
        <begin position="70"/>
        <end position="91"/>
    </location>
</feature>
<evidence type="ECO:0000256" key="2">
    <source>
        <dbReference type="ARBA" id="ARBA00012438"/>
    </source>
</evidence>
<feature type="region of interest" description="Disordered" evidence="7">
    <location>
        <begin position="306"/>
        <end position="329"/>
    </location>
</feature>
<dbReference type="Gene3D" id="3.40.50.2300">
    <property type="match status" value="1"/>
</dbReference>
<dbReference type="SUPFAM" id="SSF52172">
    <property type="entry name" value="CheY-like"/>
    <property type="match status" value="1"/>
</dbReference>
<feature type="modified residue" description="4-aspartylphosphate" evidence="6">
    <location>
        <position position="1315"/>
    </location>
</feature>
<dbReference type="GO" id="GO:0000155">
    <property type="term" value="F:phosphorelay sensor kinase activity"/>
    <property type="evidence" value="ECO:0007669"/>
    <property type="project" value="InterPro"/>
</dbReference>
<feature type="compositionally biased region" description="Polar residues" evidence="7">
    <location>
        <begin position="314"/>
        <end position="329"/>
    </location>
</feature>
<keyword evidence="3 6" id="KW-0597">Phosphoprotein</keyword>
<feature type="region of interest" description="Disordered" evidence="7">
    <location>
        <begin position="233"/>
        <end position="275"/>
    </location>
</feature>
<dbReference type="FunFam" id="1.10.287.130:FF:000023">
    <property type="entry name" value="Sensor histidine kinase/response regulator, putative"/>
    <property type="match status" value="1"/>
</dbReference>
<dbReference type="Gene3D" id="3.30.450.40">
    <property type="match status" value="1"/>
</dbReference>
<dbReference type="InterPro" id="IPR036890">
    <property type="entry name" value="HATPase_C_sf"/>
</dbReference>
<feature type="compositionally biased region" description="Low complexity" evidence="7">
    <location>
        <begin position="1229"/>
        <end position="1238"/>
    </location>
</feature>
<dbReference type="InterPro" id="IPR029016">
    <property type="entry name" value="GAF-like_dom_sf"/>
</dbReference>
<evidence type="ECO:0000313" key="11">
    <source>
        <dbReference type="Proteomes" id="UP000759537"/>
    </source>
</evidence>
<reference evidence="10" key="1">
    <citation type="submission" date="2019-10" db="EMBL/GenBank/DDBJ databases">
        <authorList>
            <consortium name="DOE Joint Genome Institute"/>
            <person name="Kuo A."/>
            <person name="Miyauchi S."/>
            <person name="Kiss E."/>
            <person name="Drula E."/>
            <person name="Kohler A."/>
            <person name="Sanchez-Garcia M."/>
            <person name="Andreopoulos B."/>
            <person name="Barry K.W."/>
            <person name="Bonito G."/>
            <person name="Buee M."/>
            <person name="Carver A."/>
            <person name="Chen C."/>
            <person name="Cichocki N."/>
            <person name="Clum A."/>
            <person name="Culley D."/>
            <person name="Crous P.W."/>
            <person name="Fauchery L."/>
            <person name="Girlanda M."/>
            <person name="Hayes R."/>
            <person name="Keri Z."/>
            <person name="LaButti K."/>
            <person name="Lipzen A."/>
            <person name="Lombard V."/>
            <person name="Magnuson J."/>
            <person name="Maillard F."/>
            <person name="Morin E."/>
            <person name="Murat C."/>
            <person name="Nolan M."/>
            <person name="Ohm R."/>
            <person name="Pangilinan J."/>
            <person name="Pereira M."/>
            <person name="Perotto S."/>
            <person name="Peter M."/>
            <person name="Riley R."/>
            <person name="Sitrit Y."/>
            <person name="Stielow B."/>
            <person name="Szollosi G."/>
            <person name="Zifcakova L."/>
            <person name="Stursova M."/>
            <person name="Spatafora J.W."/>
            <person name="Tedersoo L."/>
            <person name="Vaario L.-M."/>
            <person name="Yamada A."/>
            <person name="Yan M."/>
            <person name="Wang P."/>
            <person name="Xu J."/>
            <person name="Bruns T."/>
            <person name="Baldrian P."/>
            <person name="Vilgalys R."/>
            <person name="Henrissat B."/>
            <person name="Grigoriev I.V."/>
            <person name="Hibbett D."/>
            <person name="Nagy L.G."/>
            <person name="Martin F.M."/>
        </authorList>
    </citation>
    <scope>NUCLEOTIDE SEQUENCE</scope>
    <source>
        <strain evidence="10">Prilba</strain>
    </source>
</reference>
<dbReference type="Gene3D" id="1.10.287.130">
    <property type="match status" value="1"/>
</dbReference>
<dbReference type="InterPro" id="IPR001789">
    <property type="entry name" value="Sig_transdc_resp-reg_receiver"/>
</dbReference>
<name>A0A9P5N3W3_9AGAM</name>
<organism evidence="10 11">
    <name type="scientific">Russula ochroleuca</name>
    <dbReference type="NCBI Taxonomy" id="152965"/>
    <lineage>
        <taxon>Eukaryota</taxon>
        <taxon>Fungi</taxon>
        <taxon>Dikarya</taxon>
        <taxon>Basidiomycota</taxon>
        <taxon>Agaricomycotina</taxon>
        <taxon>Agaricomycetes</taxon>
        <taxon>Russulales</taxon>
        <taxon>Russulaceae</taxon>
        <taxon>Russula</taxon>
    </lineage>
</organism>
<evidence type="ECO:0000256" key="6">
    <source>
        <dbReference type="PROSITE-ProRule" id="PRU00169"/>
    </source>
</evidence>
<dbReference type="SUPFAM" id="SSF55874">
    <property type="entry name" value="ATPase domain of HSP90 chaperone/DNA topoisomerase II/histidine kinase"/>
    <property type="match status" value="1"/>
</dbReference>
<dbReference type="SUPFAM" id="SSF47384">
    <property type="entry name" value="Homodimeric domain of signal transducing histidine kinase"/>
    <property type="match status" value="1"/>
</dbReference>
<dbReference type="EMBL" id="WHVB01000002">
    <property type="protein sequence ID" value="KAF8485788.1"/>
    <property type="molecule type" value="Genomic_DNA"/>
</dbReference>
<feature type="domain" description="Histidine kinase" evidence="8">
    <location>
        <begin position="749"/>
        <end position="1005"/>
    </location>
</feature>
<protein>
    <recommendedName>
        <fullName evidence="2">histidine kinase</fullName>
        <ecNumber evidence="2">2.7.13.3</ecNumber>
    </recommendedName>
</protein>
<feature type="region of interest" description="Disordered" evidence="7">
    <location>
        <begin position="1145"/>
        <end position="1247"/>
    </location>
</feature>
<keyword evidence="4" id="KW-0808">Transferase</keyword>
<dbReference type="SMART" id="SM00065">
    <property type="entry name" value="GAF"/>
    <property type="match status" value="2"/>
</dbReference>
<comment type="caution">
    <text evidence="10">The sequence shown here is derived from an EMBL/GenBank/DDBJ whole genome shotgun (WGS) entry which is preliminary data.</text>
</comment>
<dbReference type="InterPro" id="IPR003661">
    <property type="entry name" value="HisK_dim/P_dom"/>
</dbReference>
<keyword evidence="5" id="KW-0418">Kinase</keyword>
<gene>
    <name evidence="10" type="ORF">DFH94DRAFT_622386</name>
</gene>
<dbReference type="SMART" id="SM00387">
    <property type="entry name" value="HATPase_c"/>
    <property type="match status" value="1"/>
</dbReference>
<evidence type="ECO:0000256" key="3">
    <source>
        <dbReference type="ARBA" id="ARBA00022553"/>
    </source>
</evidence>
<dbReference type="SMART" id="SM00388">
    <property type="entry name" value="HisKA"/>
    <property type="match status" value="1"/>
</dbReference>
<dbReference type="PROSITE" id="PS50109">
    <property type="entry name" value="HIS_KIN"/>
    <property type="match status" value="1"/>
</dbReference>
<reference evidence="10" key="2">
    <citation type="journal article" date="2020" name="Nat. Commun.">
        <title>Large-scale genome sequencing of mycorrhizal fungi provides insights into the early evolution of symbiotic traits.</title>
        <authorList>
            <person name="Miyauchi S."/>
            <person name="Kiss E."/>
            <person name="Kuo A."/>
            <person name="Drula E."/>
            <person name="Kohler A."/>
            <person name="Sanchez-Garcia M."/>
            <person name="Morin E."/>
            <person name="Andreopoulos B."/>
            <person name="Barry K.W."/>
            <person name="Bonito G."/>
            <person name="Buee M."/>
            <person name="Carver A."/>
            <person name="Chen C."/>
            <person name="Cichocki N."/>
            <person name="Clum A."/>
            <person name="Culley D."/>
            <person name="Crous P.W."/>
            <person name="Fauchery L."/>
            <person name="Girlanda M."/>
            <person name="Hayes R.D."/>
            <person name="Keri Z."/>
            <person name="LaButti K."/>
            <person name="Lipzen A."/>
            <person name="Lombard V."/>
            <person name="Magnuson J."/>
            <person name="Maillard F."/>
            <person name="Murat C."/>
            <person name="Nolan M."/>
            <person name="Ohm R.A."/>
            <person name="Pangilinan J."/>
            <person name="Pereira M.F."/>
            <person name="Perotto S."/>
            <person name="Peter M."/>
            <person name="Pfister S."/>
            <person name="Riley R."/>
            <person name="Sitrit Y."/>
            <person name="Stielow J.B."/>
            <person name="Szollosi G."/>
            <person name="Zifcakova L."/>
            <person name="Stursova M."/>
            <person name="Spatafora J.W."/>
            <person name="Tedersoo L."/>
            <person name="Vaario L.M."/>
            <person name="Yamada A."/>
            <person name="Yan M."/>
            <person name="Wang P."/>
            <person name="Xu J."/>
            <person name="Bruns T."/>
            <person name="Baldrian P."/>
            <person name="Vilgalys R."/>
            <person name="Dunand C."/>
            <person name="Henrissat B."/>
            <person name="Grigoriev I.V."/>
            <person name="Hibbett D."/>
            <person name="Nagy L.G."/>
            <person name="Martin F.M."/>
        </authorList>
    </citation>
    <scope>NUCLEOTIDE SEQUENCE</scope>
    <source>
        <strain evidence="10">Prilba</strain>
    </source>
</reference>
<evidence type="ECO:0000259" key="9">
    <source>
        <dbReference type="PROSITE" id="PS50110"/>
    </source>
</evidence>
<dbReference type="PROSITE" id="PS50110">
    <property type="entry name" value="RESPONSE_REGULATORY"/>
    <property type="match status" value="1"/>
</dbReference>
<dbReference type="PANTHER" id="PTHR43047:SF72">
    <property type="entry name" value="OSMOSENSING HISTIDINE PROTEIN KINASE SLN1"/>
    <property type="match status" value="1"/>
</dbReference>
<dbReference type="InterPro" id="IPR011006">
    <property type="entry name" value="CheY-like_superfamily"/>
</dbReference>
<sequence>MTEPSEYDWACFITAYALGRWEPHKPPPPPRSSFDHQHQHQPLSMPGSSHDVRSDPHIFSISPSGSNRITPTGDTPPQTTSPPSTASSSSSPVPPSPGSSSSVWGPSASRRSSAVNMASSIPHRLRSSFADIRSSTGARPVLEPPLTFATAPVVPHADVTTAAAAMRWAGARINIAPLALPSPEHELTDPFRNARTAIPGLNPPNVPLGPQSPRHRQRLGSFWEGTIDVDGVTGLPSTLSSIEGSPPSTPPDADSSDTEPEPPSASSVAASPPYVTPASVPLRGYGDDYFGVTGLSVSPEPMMTVPDSVPQHEPVSSESEAVQTSSVASRRVNLTRQTSSPLPNKASVPSVEVSSHSRTVDAGAGRALKEEVMFIELGYLAPPFPPDELDRRRALYQFNIWNTGPDINFERIEHLTKLVFSTKTVIISLIDGNEQWMKSASGWVYPTFPRTGSICGHAILQCGDEPMVIPDTHADWRFAKNPLVTGPPHVRFYAGAPLRTQEGFNIGTLAIMDDTPRVEFSPRHRHTLKEFAAIAMREMELWRDKIQLRIRDRIQTSMEQFTRECLEIDSETGSDTIASRRVENTLSMDSVYQRAAKLVKKTLDVEGALVMDMSHGEVLETVGAEANMSVIVHSAEDTTTYQVQGDVCVRIWDMFLRYPDGRVFEAVVPGPLRPFVPNGTEYALCVPIFNIDKRPFAMLCAYNSSEHGRRYLEGHELSYLRAIGVIILSAVLKRRMTLADKAKSLFISNISHELRTPLHGILAAAELLSDTQLNHTQSSFLQTVQACGTSLVETVNHVLDFTKLSGNSKAGGVEHVIRTTKIDVLQLIEEAVEGSWIGHRARMLTRQQESEIGSLYAPPRQDGSGKKLVEIVIEIGDREEGWLLKLEKGGIRRVLMNVFGNSLKFTTDGYVHVIIRQLPSTPDVPPNKVKLELVVVDTGKGISQDFLKNQLFHPFSQENPMQTGTGLGLAIVNSIVLSKGVDGKVDVWSAENVGTEIKVTFTAETVEEDEPSHQISDTLNQGHTTKVSLVGFDDSHRGVQLLRRVLTHYLVSWWDFQIAPPGSLGDIVIANEDLSALQLAIEQREIGRPFILLTVSRGERHLTATVTEFERLGGFCRILYKPGGPSRLRHALKLCMHALKISRRSSPTPEITHHPSGPILSSPSNLPAGVARRNSEEPAPAVQHSDMRRPSLGRRSITVHPVTSWSGMPAHDEEDDSSLDGAQLTRARSLSQSQTSTSPTIPVGDTGGSLLKSSIGALGSRKNVRVLVVEDNSILRNLLTRWLSNKGYEFREAVDGHEGVHVFETDGQFDVILLDLSMPVLDGYGATTQIRKIEASRSGQKSHILALTGMSSLEDKRRAFEAGVDGYLVKPVAFKTLSDMFGRLGIT</sequence>
<dbReference type="EC" id="2.7.13.3" evidence="2"/>
<evidence type="ECO:0000259" key="8">
    <source>
        <dbReference type="PROSITE" id="PS50109"/>
    </source>
</evidence>
<dbReference type="Proteomes" id="UP000759537">
    <property type="component" value="Unassembled WGS sequence"/>
</dbReference>
<evidence type="ECO:0000256" key="4">
    <source>
        <dbReference type="ARBA" id="ARBA00022679"/>
    </source>
</evidence>
<evidence type="ECO:0000256" key="5">
    <source>
        <dbReference type="ARBA" id="ARBA00022777"/>
    </source>
</evidence>
<dbReference type="Pfam" id="PF01590">
    <property type="entry name" value="GAF"/>
    <property type="match status" value="1"/>
</dbReference>
<dbReference type="InterPro" id="IPR036097">
    <property type="entry name" value="HisK_dim/P_sf"/>
</dbReference>
<dbReference type="GO" id="GO:0005886">
    <property type="term" value="C:plasma membrane"/>
    <property type="evidence" value="ECO:0007669"/>
    <property type="project" value="TreeGrafter"/>
</dbReference>
<dbReference type="GO" id="GO:0009927">
    <property type="term" value="F:histidine phosphotransfer kinase activity"/>
    <property type="evidence" value="ECO:0007669"/>
    <property type="project" value="TreeGrafter"/>
</dbReference>
<proteinExistence type="predicted"/>
<dbReference type="PANTHER" id="PTHR43047">
    <property type="entry name" value="TWO-COMPONENT HISTIDINE PROTEIN KINASE"/>
    <property type="match status" value="1"/>
</dbReference>
<dbReference type="Gene3D" id="3.30.565.10">
    <property type="entry name" value="Histidine kinase-like ATPase, C-terminal domain"/>
    <property type="match status" value="1"/>
</dbReference>
<comment type="catalytic activity">
    <reaction evidence="1">
        <text>ATP + protein L-histidine = ADP + protein N-phospho-L-histidine.</text>
        <dbReference type="EC" id="2.7.13.3"/>
    </reaction>
</comment>
<dbReference type="InterPro" id="IPR005467">
    <property type="entry name" value="His_kinase_dom"/>
</dbReference>
<feature type="compositionally biased region" description="Low complexity" evidence="7">
    <location>
        <begin position="264"/>
        <end position="275"/>
    </location>
</feature>
<dbReference type="CDD" id="cd17546">
    <property type="entry name" value="REC_hyHK_CKI1_RcsC-like"/>
    <property type="match status" value="1"/>
</dbReference>
<dbReference type="SUPFAM" id="SSF55781">
    <property type="entry name" value="GAF domain-like"/>
    <property type="match status" value="1"/>
</dbReference>
<feature type="domain" description="Response regulatory" evidence="9">
    <location>
        <begin position="1265"/>
        <end position="1385"/>
    </location>
</feature>
<feature type="compositionally biased region" description="Low complexity" evidence="7">
    <location>
        <begin position="98"/>
        <end position="108"/>
    </location>
</feature>
<dbReference type="Pfam" id="PF00512">
    <property type="entry name" value="HisKA"/>
    <property type="match status" value="1"/>
</dbReference>
<dbReference type="Pfam" id="PF02518">
    <property type="entry name" value="HATPase_c"/>
    <property type="match status" value="1"/>
</dbReference>
<dbReference type="Pfam" id="PF00072">
    <property type="entry name" value="Response_reg"/>
    <property type="match status" value="1"/>
</dbReference>
<dbReference type="OrthoDB" id="21225at2759"/>
<dbReference type="PRINTS" id="PR00344">
    <property type="entry name" value="BCTRLSENSOR"/>
</dbReference>
<evidence type="ECO:0000256" key="7">
    <source>
        <dbReference type="SAM" id="MobiDB-lite"/>
    </source>
</evidence>
<keyword evidence="11" id="KW-1185">Reference proteome</keyword>
<dbReference type="InterPro" id="IPR003018">
    <property type="entry name" value="GAF"/>
</dbReference>
<feature type="region of interest" description="Disordered" evidence="7">
    <location>
        <begin position="20"/>
        <end position="108"/>
    </location>
</feature>
<dbReference type="InterPro" id="IPR003594">
    <property type="entry name" value="HATPase_dom"/>
</dbReference>
<dbReference type="InterPro" id="IPR004358">
    <property type="entry name" value="Sig_transdc_His_kin-like_C"/>
</dbReference>
<evidence type="ECO:0000313" key="10">
    <source>
        <dbReference type="EMBL" id="KAF8485788.1"/>
    </source>
</evidence>
<dbReference type="SMART" id="SM00448">
    <property type="entry name" value="REC"/>
    <property type="match status" value="1"/>
</dbReference>
<evidence type="ECO:0000256" key="1">
    <source>
        <dbReference type="ARBA" id="ARBA00000085"/>
    </source>
</evidence>
<dbReference type="CDD" id="cd00082">
    <property type="entry name" value="HisKA"/>
    <property type="match status" value="1"/>
</dbReference>
<accession>A0A9P5N3W3</accession>